<evidence type="ECO:0000256" key="2">
    <source>
        <dbReference type="ARBA" id="ARBA00005982"/>
    </source>
</evidence>
<dbReference type="GO" id="GO:0022857">
    <property type="term" value="F:transmembrane transporter activity"/>
    <property type="evidence" value="ECO:0007669"/>
    <property type="project" value="InterPro"/>
</dbReference>
<feature type="transmembrane region" description="Helical" evidence="6">
    <location>
        <begin position="471"/>
        <end position="493"/>
    </location>
</feature>
<feature type="transmembrane region" description="Helical" evidence="6">
    <location>
        <begin position="340"/>
        <end position="361"/>
    </location>
</feature>
<evidence type="ECO:0000256" key="1">
    <source>
        <dbReference type="ARBA" id="ARBA00004141"/>
    </source>
</evidence>
<feature type="transmembrane region" description="Helical" evidence="6">
    <location>
        <begin position="35"/>
        <end position="59"/>
    </location>
</feature>
<keyword evidence="5 6" id="KW-0472">Membrane</keyword>
<dbReference type="GO" id="GO:0016020">
    <property type="term" value="C:membrane"/>
    <property type="evidence" value="ECO:0007669"/>
    <property type="project" value="UniProtKB-SubCell"/>
</dbReference>
<reference evidence="7 8" key="1">
    <citation type="submission" date="2023-12" db="EMBL/GenBank/DDBJ databases">
        <title>A high-quality genome assembly for Dillenia turbinata (Dilleniales).</title>
        <authorList>
            <person name="Chanderbali A."/>
        </authorList>
    </citation>
    <scope>NUCLEOTIDE SEQUENCE [LARGE SCALE GENOMIC DNA]</scope>
    <source>
        <strain evidence="7">LSX21</strain>
        <tissue evidence="7">Leaf</tissue>
    </source>
</reference>
<feature type="transmembrane region" description="Helical" evidence="6">
    <location>
        <begin position="220"/>
        <end position="242"/>
    </location>
</feature>
<sequence length="582" mass="65026">EHEIVEGKVDWRGRPATKDRHGGMHASVLVLGKKFVHVSVTVLAFENVAFFALAVNLITYFTGVMHYDIADAANELTNYMGTCYILTIMNATLADTFVGRFRSIILWAFVEFLGYGLLALQAHEPSLHPPLCNIFDRREHCEKVNGGQAAVLFIGLYMIACGTAGVKTAVPSHGADQFDANDPRETKQMPTFFNWVLLAMCAGGSLGLTFVIWIQDNKGWSWGFGIPTFAMLFGLLVFLGGIPRYRIYVVRGSSAVTEIIQVFVAAFQNRNFQLPENSVDLYDIVRDKEAALEVEFLPHTDDLRFLDKAAIQTTSTTEEPNPWQLCTVTQVENVKVLIRLVPIFCCAIIMTLCLAQLQTFSVQQGATMDTRLTNSFHIPPASLPIFPIAFLLVMIPTYDGICVPFLRKFTGIPTGITHLQRIGAGLILSSLSMATAALVEVKRKHTARENNMLDAIPVLQPLPISVFWLTLQYFIFGIADLFTFVGLLEFFYAETSKSIKSISTCFLWSSSALGYYLSTIMVKIVNAATKDTKGGGWLAGNNLNRNHLNLFYWLLSIMSLINFFVYLFFAKRYKYRHQNPAA</sequence>
<evidence type="ECO:0000313" key="7">
    <source>
        <dbReference type="EMBL" id="KAK6932744.1"/>
    </source>
</evidence>
<evidence type="ECO:0000256" key="6">
    <source>
        <dbReference type="SAM" id="Phobius"/>
    </source>
</evidence>
<protein>
    <submittedName>
        <fullName evidence="7">Proton-dependent oligopeptide transporter family</fullName>
    </submittedName>
</protein>
<dbReference type="EMBL" id="JBAMMX010000010">
    <property type="protein sequence ID" value="KAK6932744.1"/>
    <property type="molecule type" value="Genomic_DNA"/>
</dbReference>
<keyword evidence="8" id="KW-1185">Reference proteome</keyword>
<keyword evidence="4 6" id="KW-1133">Transmembrane helix</keyword>
<dbReference type="Gene3D" id="1.20.1250.20">
    <property type="entry name" value="MFS general substrate transporter like domains"/>
    <property type="match status" value="1"/>
</dbReference>
<keyword evidence="3 6" id="KW-0812">Transmembrane</keyword>
<dbReference type="Proteomes" id="UP001370490">
    <property type="component" value="Unassembled WGS sequence"/>
</dbReference>
<feature type="non-terminal residue" evidence="7">
    <location>
        <position position="1"/>
    </location>
</feature>
<dbReference type="AlphaFoldDB" id="A0AAN8ZAB8"/>
<feature type="transmembrane region" description="Helical" evidence="6">
    <location>
        <begin position="505"/>
        <end position="525"/>
    </location>
</feature>
<feature type="transmembrane region" description="Helical" evidence="6">
    <location>
        <begin position="104"/>
        <end position="122"/>
    </location>
</feature>
<comment type="caution">
    <text evidence="7">The sequence shown here is derived from an EMBL/GenBank/DDBJ whole genome shotgun (WGS) entry which is preliminary data.</text>
</comment>
<dbReference type="SUPFAM" id="SSF103473">
    <property type="entry name" value="MFS general substrate transporter"/>
    <property type="match status" value="1"/>
</dbReference>
<evidence type="ECO:0000313" key="8">
    <source>
        <dbReference type="Proteomes" id="UP001370490"/>
    </source>
</evidence>
<accession>A0AAN8ZAB8</accession>
<dbReference type="InterPro" id="IPR036259">
    <property type="entry name" value="MFS_trans_sf"/>
</dbReference>
<dbReference type="InterPro" id="IPR000109">
    <property type="entry name" value="POT_fam"/>
</dbReference>
<feature type="transmembrane region" description="Helical" evidence="6">
    <location>
        <begin position="149"/>
        <end position="170"/>
    </location>
</feature>
<name>A0AAN8ZAB8_9MAGN</name>
<feature type="transmembrane region" description="Helical" evidence="6">
    <location>
        <begin position="418"/>
        <end position="439"/>
    </location>
</feature>
<organism evidence="7 8">
    <name type="scientific">Dillenia turbinata</name>
    <dbReference type="NCBI Taxonomy" id="194707"/>
    <lineage>
        <taxon>Eukaryota</taxon>
        <taxon>Viridiplantae</taxon>
        <taxon>Streptophyta</taxon>
        <taxon>Embryophyta</taxon>
        <taxon>Tracheophyta</taxon>
        <taxon>Spermatophyta</taxon>
        <taxon>Magnoliopsida</taxon>
        <taxon>eudicotyledons</taxon>
        <taxon>Gunneridae</taxon>
        <taxon>Pentapetalae</taxon>
        <taxon>Dilleniales</taxon>
        <taxon>Dilleniaceae</taxon>
        <taxon>Dillenia</taxon>
    </lineage>
</organism>
<feature type="transmembrane region" description="Helical" evidence="6">
    <location>
        <begin position="550"/>
        <end position="569"/>
    </location>
</feature>
<comment type="subcellular location">
    <subcellularLocation>
        <location evidence="1">Membrane</location>
        <topology evidence="1">Multi-pass membrane protein</topology>
    </subcellularLocation>
</comment>
<feature type="transmembrane region" description="Helical" evidence="6">
    <location>
        <begin position="381"/>
        <end position="406"/>
    </location>
</feature>
<evidence type="ECO:0000256" key="5">
    <source>
        <dbReference type="ARBA" id="ARBA00023136"/>
    </source>
</evidence>
<evidence type="ECO:0000256" key="4">
    <source>
        <dbReference type="ARBA" id="ARBA00022989"/>
    </source>
</evidence>
<proteinExistence type="inferred from homology"/>
<evidence type="ECO:0000256" key="3">
    <source>
        <dbReference type="ARBA" id="ARBA00022692"/>
    </source>
</evidence>
<gene>
    <name evidence="7" type="ORF">RJ641_002368</name>
</gene>
<feature type="transmembrane region" description="Helical" evidence="6">
    <location>
        <begin position="191"/>
        <end position="214"/>
    </location>
</feature>
<comment type="similarity">
    <text evidence="2">Belongs to the major facilitator superfamily. Proton-dependent oligopeptide transporter (POT/PTR) (TC 2.A.17) family.</text>
</comment>
<dbReference type="Pfam" id="PF00854">
    <property type="entry name" value="PTR2"/>
    <property type="match status" value="1"/>
</dbReference>
<dbReference type="PANTHER" id="PTHR11654">
    <property type="entry name" value="OLIGOPEPTIDE TRANSPORTER-RELATED"/>
    <property type="match status" value="1"/>
</dbReference>